<sequence length="107" mass="10968">MRSAFCWAAVIGSSRPAIARAFSLAAPSGVALKIPVPCDSVTEAAVGGAATTPTPAVPFATSPPCGVDDSAPRLWSLPLTLLQYPLLLPVLLSDGPALGCSRRFLYS</sequence>
<name>A0A2M4B5Y1_9DIPT</name>
<accession>A0A2M4B5Y1</accession>
<organism evidence="1">
    <name type="scientific">Anopheles triannulatus</name>
    <dbReference type="NCBI Taxonomy" id="58253"/>
    <lineage>
        <taxon>Eukaryota</taxon>
        <taxon>Metazoa</taxon>
        <taxon>Ecdysozoa</taxon>
        <taxon>Arthropoda</taxon>
        <taxon>Hexapoda</taxon>
        <taxon>Insecta</taxon>
        <taxon>Pterygota</taxon>
        <taxon>Neoptera</taxon>
        <taxon>Endopterygota</taxon>
        <taxon>Diptera</taxon>
        <taxon>Nematocera</taxon>
        <taxon>Culicoidea</taxon>
        <taxon>Culicidae</taxon>
        <taxon>Anophelinae</taxon>
        <taxon>Anopheles</taxon>
    </lineage>
</organism>
<evidence type="ECO:0000313" key="1">
    <source>
        <dbReference type="EMBL" id="MBW48401.1"/>
    </source>
</evidence>
<dbReference type="AlphaFoldDB" id="A0A2M4B5Y1"/>
<dbReference type="EMBL" id="GGFK01015080">
    <property type="protein sequence ID" value="MBW48401.1"/>
    <property type="molecule type" value="Transcribed_RNA"/>
</dbReference>
<protein>
    <submittedName>
        <fullName evidence="1">Putative secreted protein</fullName>
    </submittedName>
</protein>
<reference evidence="1" key="1">
    <citation type="submission" date="2018-01" db="EMBL/GenBank/DDBJ databases">
        <title>An insight into the sialome of Amazonian anophelines.</title>
        <authorList>
            <person name="Ribeiro J.M."/>
            <person name="Scarpassa V."/>
            <person name="Calvo E."/>
        </authorList>
    </citation>
    <scope>NUCLEOTIDE SEQUENCE</scope>
    <source>
        <tissue evidence="1">Salivary glands</tissue>
    </source>
</reference>
<proteinExistence type="predicted"/>